<dbReference type="Proteomes" id="UP000251800">
    <property type="component" value="Unassembled WGS sequence"/>
</dbReference>
<dbReference type="RefSeq" id="WP_109720636.1">
    <property type="nucleotide sequence ID" value="NZ_QEQK01000009.1"/>
</dbReference>
<dbReference type="Pfam" id="PF04378">
    <property type="entry name" value="RsmJ"/>
    <property type="match status" value="1"/>
</dbReference>
<feature type="binding site" evidence="1">
    <location>
        <begin position="143"/>
        <end position="144"/>
    </location>
    <ligand>
        <name>S-adenosyl-L-methionine</name>
        <dbReference type="ChEBI" id="CHEBI:59789"/>
    </ligand>
</feature>
<evidence type="ECO:0000313" key="3">
    <source>
        <dbReference type="Proteomes" id="UP000251800"/>
    </source>
</evidence>
<dbReference type="Gene3D" id="3.40.50.150">
    <property type="entry name" value="Vaccinia Virus protein VP39"/>
    <property type="match status" value="1"/>
</dbReference>
<keyword evidence="1 2" id="KW-0808">Transferase</keyword>
<dbReference type="GO" id="GO:0070475">
    <property type="term" value="P:rRNA base methylation"/>
    <property type="evidence" value="ECO:0007669"/>
    <property type="project" value="UniProtKB-UniRule"/>
</dbReference>
<reference evidence="2 3" key="1">
    <citation type="submission" date="2018-05" db="EMBL/GenBank/DDBJ databases">
        <title>Abyssibacter profundi OUC007T gen. nov., sp. nov, a marine bacterium isolated from seawater of the Mariana Trench.</title>
        <authorList>
            <person name="Zhou S."/>
        </authorList>
    </citation>
    <scope>NUCLEOTIDE SEQUENCE [LARGE SCALE GENOMIC DNA]</scope>
    <source>
        <strain evidence="2 3">OUC007</strain>
    </source>
</reference>
<dbReference type="GO" id="GO:0005829">
    <property type="term" value="C:cytosol"/>
    <property type="evidence" value="ECO:0007669"/>
    <property type="project" value="TreeGrafter"/>
</dbReference>
<organism evidence="2 3">
    <name type="scientific">Abyssibacter profundi</name>
    <dbReference type="NCBI Taxonomy" id="2182787"/>
    <lineage>
        <taxon>Bacteria</taxon>
        <taxon>Pseudomonadati</taxon>
        <taxon>Pseudomonadota</taxon>
        <taxon>Gammaproteobacteria</taxon>
        <taxon>Chromatiales</taxon>
        <taxon>Oceanococcaceae</taxon>
        <taxon>Abyssibacter</taxon>
    </lineage>
</organism>
<feature type="site" description="Interaction with substrate rRNA" evidence="1">
    <location>
        <position position="4"/>
    </location>
</feature>
<dbReference type="AlphaFoldDB" id="A0A363UJW2"/>
<dbReference type="GO" id="GO:0003723">
    <property type="term" value="F:RNA binding"/>
    <property type="evidence" value="ECO:0007669"/>
    <property type="project" value="UniProtKB-UniRule"/>
</dbReference>
<comment type="function">
    <text evidence="1">Specifically methylates the adenine in position 2030 of 23S rRNA.</text>
</comment>
<keyword evidence="3" id="KW-1185">Reference proteome</keyword>
<dbReference type="EMBL" id="QEQK01000009">
    <property type="protein sequence ID" value="PWN55712.1"/>
    <property type="molecule type" value="Genomic_DNA"/>
</dbReference>
<dbReference type="OrthoDB" id="9791274at2"/>
<sequence length="280" mass="31432">MLSYRHGFHAGNHADVLKHAVLTAIIEYLQRKPAPVYLIDTHAGAAQHRLDSEQARKTGEATRGIGRLWNADSPPALLQRYLGVLHHFNPSGELQVYPGSSAIMQSLMRDVDRLRAFDLHPTEHQNLTTQFRGQRAVRIEHGDGFKGLLGQVPPASRRGLVLMDPSYENKQDFSAVASSVEAAIRRFATGTYVVWYPRLARQSADAMLRRLHRLAPDNWLQVELNVKRQPSDGFGMFGSGLYVINPPWTLPSQLAEALPWLVKTLGEDDHAGYHLDHKIQ</sequence>
<comment type="similarity">
    <text evidence="1">Belongs to the RlmJ family.</text>
</comment>
<feature type="binding site" evidence="1">
    <location>
        <position position="118"/>
    </location>
    <ligand>
        <name>S-adenosyl-L-methionine</name>
        <dbReference type="ChEBI" id="CHEBI:59789"/>
    </ligand>
</feature>
<gene>
    <name evidence="1" type="primary">rlmJ</name>
    <name evidence="2" type="ORF">DEH80_11450</name>
</gene>
<keyword evidence="1" id="KW-0949">S-adenosyl-L-methionine</keyword>
<keyword evidence="1 2" id="KW-0489">Methyltransferase</keyword>
<name>A0A363UJW2_9GAMM</name>
<comment type="caution">
    <text evidence="2">The sequence shown here is derived from an EMBL/GenBank/DDBJ whole genome shotgun (WGS) entry which is preliminary data.</text>
</comment>
<feature type="binding site" evidence="1">
    <location>
        <position position="19"/>
    </location>
    <ligand>
        <name>S-adenosyl-L-methionine</name>
        <dbReference type="ChEBI" id="CHEBI:59789"/>
    </ligand>
</feature>
<dbReference type="HAMAP" id="MF_00934">
    <property type="entry name" value="23SrRNA_methyltr_J"/>
    <property type="match status" value="1"/>
</dbReference>
<dbReference type="SUPFAM" id="SSF53335">
    <property type="entry name" value="S-adenosyl-L-methionine-dependent methyltransferases"/>
    <property type="match status" value="1"/>
</dbReference>
<dbReference type="PANTHER" id="PTHR37426:SF1">
    <property type="entry name" value="RIBOSOMAL RNA LARGE SUBUNIT METHYLTRANSFERASE J"/>
    <property type="match status" value="1"/>
</dbReference>
<dbReference type="PANTHER" id="PTHR37426">
    <property type="entry name" value="RIBOSOMAL RNA LARGE SUBUNIT METHYLTRANSFERASE J"/>
    <property type="match status" value="1"/>
</dbReference>
<dbReference type="EC" id="2.1.1.266" evidence="1"/>
<dbReference type="GO" id="GO:0036307">
    <property type="term" value="F:23S rRNA (adenine(2030)-N(6))-methyltransferase activity"/>
    <property type="evidence" value="ECO:0007669"/>
    <property type="project" value="UniProtKB-UniRule"/>
</dbReference>
<comment type="subunit">
    <text evidence="1">Monomer.</text>
</comment>
<protein>
    <recommendedName>
        <fullName evidence="1">Ribosomal RNA large subunit methyltransferase J</fullName>
        <ecNumber evidence="1">2.1.1.266</ecNumber>
    </recommendedName>
    <alternativeName>
        <fullName evidence="1">23S rRNA (adenine(2030)-N6)-methyltransferase</fullName>
    </alternativeName>
    <alternativeName>
        <fullName evidence="1">23S rRNA m6A2030 methyltransferase</fullName>
    </alternativeName>
</protein>
<dbReference type="InterPro" id="IPR007473">
    <property type="entry name" value="RlmJ"/>
</dbReference>
<proteinExistence type="inferred from homology"/>
<dbReference type="InterPro" id="IPR029063">
    <property type="entry name" value="SAM-dependent_MTases_sf"/>
</dbReference>
<feature type="binding site" evidence="1">
    <location>
        <position position="164"/>
    </location>
    <ligand>
        <name>S-adenosyl-L-methionine</name>
        <dbReference type="ChEBI" id="CHEBI:59789"/>
    </ligand>
</feature>
<keyword evidence="1" id="KW-0694">RNA-binding</keyword>
<evidence type="ECO:0000313" key="2">
    <source>
        <dbReference type="EMBL" id="PWN55712.1"/>
    </source>
</evidence>
<feature type="binding site" evidence="1">
    <location>
        <position position="42"/>
    </location>
    <ligand>
        <name>S-adenosyl-L-methionine</name>
        <dbReference type="ChEBI" id="CHEBI:59789"/>
    </ligand>
</feature>
<accession>A0A363UJW2</accession>
<keyword evidence="1" id="KW-0698">rRNA processing</keyword>
<evidence type="ECO:0000256" key="1">
    <source>
        <dbReference type="HAMAP-Rule" id="MF_00934"/>
    </source>
</evidence>
<feature type="binding site" evidence="1">
    <location>
        <position position="100"/>
    </location>
    <ligand>
        <name>S-adenosyl-L-methionine</name>
        <dbReference type="ChEBI" id="CHEBI:59789"/>
    </ligand>
</feature>
<feature type="active site" description="Proton acceptor" evidence="1">
    <location>
        <position position="164"/>
    </location>
</feature>
<comment type="catalytic activity">
    <reaction evidence="1">
        <text>adenosine(2030) in 23S rRNA + S-adenosyl-L-methionine = N(6)-methyladenosine(2030) in 23S rRNA + S-adenosyl-L-homocysteine + H(+)</text>
        <dbReference type="Rhea" id="RHEA:43736"/>
        <dbReference type="Rhea" id="RHEA-COMP:10668"/>
        <dbReference type="Rhea" id="RHEA-COMP:10669"/>
        <dbReference type="ChEBI" id="CHEBI:15378"/>
        <dbReference type="ChEBI" id="CHEBI:57856"/>
        <dbReference type="ChEBI" id="CHEBI:59789"/>
        <dbReference type="ChEBI" id="CHEBI:74411"/>
        <dbReference type="ChEBI" id="CHEBI:74449"/>
        <dbReference type="EC" id="2.1.1.266"/>
    </reaction>
</comment>